<evidence type="ECO:0000313" key="3">
    <source>
        <dbReference type="Proteomes" id="UP000193067"/>
    </source>
</evidence>
<protein>
    <submittedName>
        <fullName evidence="2">Uncharacterized protein</fullName>
    </submittedName>
</protein>
<evidence type="ECO:0000256" key="1">
    <source>
        <dbReference type="SAM" id="MobiDB-lite"/>
    </source>
</evidence>
<accession>A0A1Y2I826</accession>
<sequence length="279" mass="29651">MATPSSSSDAPAFPLPLAIAIADRSVTVRGSPSPKRPPSRAQQLSDKAQQRLMRQAVIQAELEAEEREALKMTPEELKTLQDSVASVKAEFMDLDGLSWDTPAGRELLAQWHAEQAARQRATSPEGAGGVPLRRSKAPSALSFPESPVIDITPAPSPTADTSDEDTIRIPRYIDSRRSSGASTIVPDREDQATPLPGLFSSLDEKENEGQTQPVFRTADDSAADSASSPDGAGGVPMRRSKAGCALSIPVSPSTDVTPIPSPVAADSDRKNRPRAYLGF</sequence>
<dbReference type="OrthoDB" id="2758774at2759"/>
<keyword evidence="3" id="KW-1185">Reference proteome</keyword>
<feature type="compositionally biased region" description="Basic and acidic residues" evidence="1">
    <location>
        <begin position="165"/>
        <end position="177"/>
    </location>
</feature>
<feature type="region of interest" description="Disordered" evidence="1">
    <location>
        <begin position="25"/>
        <end position="51"/>
    </location>
</feature>
<name>A0A1Y2I826_TRAC3</name>
<proteinExistence type="predicted"/>
<reference evidence="2 3" key="1">
    <citation type="journal article" date="2015" name="Biotechnol. Biofuels">
        <title>Enhanced degradation of softwood versus hardwood by the white-rot fungus Pycnoporus coccineus.</title>
        <authorList>
            <person name="Couturier M."/>
            <person name="Navarro D."/>
            <person name="Chevret D."/>
            <person name="Henrissat B."/>
            <person name="Piumi F."/>
            <person name="Ruiz-Duenas F.J."/>
            <person name="Martinez A.T."/>
            <person name="Grigoriev I.V."/>
            <person name="Riley R."/>
            <person name="Lipzen A."/>
            <person name="Berrin J.G."/>
            <person name="Master E.R."/>
            <person name="Rosso M.N."/>
        </authorList>
    </citation>
    <scope>NUCLEOTIDE SEQUENCE [LARGE SCALE GENOMIC DNA]</scope>
    <source>
        <strain evidence="2 3">BRFM310</strain>
    </source>
</reference>
<dbReference type="EMBL" id="KZ084154">
    <property type="protein sequence ID" value="OSC97284.1"/>
    <property type="molecule type" value="Genomic_DNA"/>
</dbReference>
<organism evidence="2 3">
    <name type="scientific">Trametes coccinea (strain BRFM310)</name>
    <name type="common">Pycnoporus coccineus</name>
    <dbReference type="NCBI Taxonomy" id="1353009"/>
    <lineage>
        <taxon>Eukaryota</taxon>
        <taxon>Fungi</taxon>
        <taxon>Dikarya</taxon>
        <taxon>Basidiomycota</taxon>
        <taxon>Agaricomycotina</taxon>
        <taxon>Agaricomycetes</taxon>
        <taxon>Polyporales</taxon>
        <taxon>Polyporaceae</taxon>
        <taxon>Trametes</taxon>
    </lineage>
</organism>
<gene>
    <name evidence="2" type="ORF">PYCCODRAFT_1462020</name>
</gene>
<evidence type="ECO:0000313" key="2">
    <source>
        <dbReference type="EMBL" id="OSC97284.1"/>
    </source>
</evidence>
<dbReference type="AlphaFoldDB" id="A0A1Y2I826"/>
<feature type="region of interest" description="Disordered" evidence="1">
    <location>
        <begin position="114"/>
        <end position="279"/>
    </location>
</feature>
<dbReference type="Proteomes" id="UP000193067">
    <property type="component" value="Unassembled WGS sequence"/>
</dbReference>